<keyword evidence="3" id="KW-1185">Reference proteome</keyword>
<dbReference type="KEGG" id="lrs:PX52LOC_05679"/>
<dbReference type="GO" id="GO:0003677">
    <property type="term" value="F:DNA binding"/>
    <property type="evidence" value="ECO:0007669"/>
    <property type="project" value="InterPro"/>
</dbReference>
<accession>A0A5C1AL11</accession>
<protein>
    <recommendedName>
        <fullName evidence="4">DNA-binding protein</fullName>
    </recommendedName>
</protein>
<organism evidence="2 3">
    <name type="scientific">Limnoglobus roseus</name>
    <dbReference type="NCBI Taxonomy" id="2598579"/>
    <lineage>
        <taxon>Bacteria</taxon>
        <taxon>Pseudomonadati</taxon>
        <taxon>Planctomycetota</taxon>
        <taxon>Planctomycetia</taxon>
        <taxon>Gemmatales</taxon>
        <taxon>Gemmataceae</taxon>
        <taxon>Limnoglobus</taxon>
    </lineage>
</organism>
<dbReference type="EMBL" id="CP042425">
    <property type="protein sequence ID" value="QEL18646.1"/>
    <property type="molecule type" value="Genomic_DNA"/>
</dbReference>
<feature type="compositionally biased region" description="Pro residues" evidence="1">
    <location>
        <begin position="57"/>
        <end position="73"/>
    </location>
</feature>
<dbReference type="NCBIfam" id="TIGR01764">
    <property type="entry name" value="excise"/>
    <property type="match status" value="1"/>
</dbReference>
<name>A0A5C1AL11_9BACT</name>
<gene>
    <name evidence="2" type="ORF">PX52LOC_05679</name>
</gene>
<dbReference type="AlphaFoldDB" id="A0A5C1AL11"/>
<proteinExistence type="predicted"/>
<evidence type="ECO:0008006" key="4">
    <source>
        <dbReference type="Google" id="ProtNLM"/>
    </source>
</evidence>
<dbReference type="Proteomes" id="UP000324974">
    <property type="component" value="Chromosome"/>
</dbReference>
<evidence type="ECO:0000313" key="2">
    <source>
        <dbReference type="EMBL" id="QEL18646.1"/>
    </source>
</evidence>
<feature type="region of interest" description="Disordered" evidence="1">
    <location>
        <begin position="54"/>
        <end position="73"/>
    </location>
</feature>
<evidence type="ECO:0000313" key="3">
    <source>
        <dbReference type="Proteomes" id="UP000324974"/>
    </source>
</evidence>
<reference evidence="3" key="1">
    <citation type="submission" date="2019-08" db="EMBL/GenBank/DDBJ databases">
        <title>Limnoglobus roseus gen. nov., sp. nov., a novel freshwater planctomycete with a giant genome from the family Gemmataceae.</title>
        <authorList>
            <person name="Kulichevskaya I.S."/>
            <person name="Naumoff D.G."/>
            <person name="Miroshnikov K."/>
            <person name="Ivanova A."/>
            <person name="Philippov D.A."/>
            <person name="Hakobyan A."/>
            <person name="Rijpstra I.C."/>
            <person name="Sinninghe Damste J.S."/>
            <person name="Liesack W."/>
            <person name="Dedysh S.N."/>
        </authorList>
    </citation>
    <scope>NUCLEOTIDE SEQUENCE [LARGE SCALE GENOMIC DNA]</scope>
    <source>
        <strain evidence="3">PX52</strain>
    </source>
</reference>
<sequence>MGSTTTSEPAYLSRVQTARRLNVSLRLVDAMLADGRLPAVRVGGCVRVPLDALTPEALPPYQPPEPTCPPPQE</sequence>
<dbReference type="InterPro" id="IPR010093">
    <property type="entry name" value="SinI_DNA-bd"/>
</dbReference>
<evidence type="ECO:0000256" key="1">
    <source>
        <dbReference type="SAM" id="MobiDB-lite"/>
    </source>
</evidence>